<evidence type="ECO:0000259" key="1">
    <source>
        <dbReference type="SMART" id="SM01008"/>
    </source>
</evidence>
<dbReference type="SUPFAM" id="SSF56003">
    <property type="entry name" value="Molybdenum cofactor-binding domain"/>
    <property type="match status" value="2"/>
</dbReference>
<dbReference type="PIRSF" id="PIRSF036389">
    <property type="entry name" value="IOR_B"/>
    <property type="match status" value="1"/>
</dbReference>
<protein>
    <recommendedName>
        <fullName evidence="1">Aldehyde oxidase/xanthine dehydrogenase a/b hammerhead domain-containing protein</fullName>
    </recommendedName>
</protein>
<feature type="domain" description="Aldehyde oxidase/xanthine dehydrogenase a/b hammerhead" evidence="1">
    <location>
        <begin position="196"/>
        <end position="275"/>
    </location>
</feature>
<dbReference type="Gene3D" id="3.90.1170.50">
    <property type="entry name" value="Aldehyde oxidase/xanthine dehydrogenase, a/b hammerhead"/>
    <property type="match status" value="1"/>
</dbReference>
<name>A0A381RUN5_9ZZZZ</name>
<dbReference type="AlphaFoldDB" id="A0A381RUN5"/>
<dbReference type="EMBL" id="UINC01002278">
    <property type="protein sequence ID" value="SUZ94924.1"/>
    <property type="molecule type" value="Genomic_DNA"/>
</dbReference>
<dbReference type="InterPro" id="IPR012368">
    <property type="entry name" value="OxRdtase_Mopterin-bd_su_IorB"/>
</dbReference>
<dbReference type="InterPro" id="IPR000674">
    <property type="entry name" value="Ald_Oxase/Xan_DH_a/b"/>
</dbReference>
<reference evidence="2" key="1">
    <citation type="submission" date="2018-05" db="EMBL/GenBank/DDBJ databases">
        <authorList>
            <person name="Lanie J.A."/>
            <person name="Ng W.-L."/>
            <person name="Kazmierczak K.M."/>
            <person name="Andrzejewski T.M."/>
            <person name="Davidsen T.M."/>
            <person name="Wayne K.J."/>
            <person name="Tettelin H."/>
            <person name="Glass J.I."/>
            <person name="Rusch D."/>
            <person name="Podicherti R."/>
            <person name="Tsui H.-C.T."/>
            <person name="Winkler M.E."/>
        </authorList>
    </citation>
    <scope>NUCLEOTIDE SEQUENCE</scope>
</reference>
<dbReference type="Pfam" id="PF02738">
    <property type="entry name" value="MoCoBD_1"/>
    <property type="match status" value="1"/>
</dbReference>
<dbReference type="GO" id="GO:0016491">
    <property type="term" value="F:oxidoreductase activity"/>
    <property type="evidence" value="ECO:0007669"/>
    <property type="project" value="InterPro"/>
</dbReference>
<dbReference type="InterPro" id="IPR037165">
    <property type="entry name" value="AldOxase/xan_DH_Mopterin-bd_sf"/>
</dbReference>
<dbReference type="SMART" id="SM01008">
    <property type="entry name" value="Ald_Xan_dh_C"/>
    <property type="match status" value="1"/>
</dbReference>
<organism evidence="2">
    <name type="scientific">marine metagenome</name>
    <dbReference type="NCBI Taxonomy" id="408172"/>
    <lineage>
        <taxon>unclassified sequences</taxon>
        <taxon>metagenomes</taxon>
        <taxon>ecological metagenomes</taxon>
    </lineage>
</organism>
<dbReference type="InterPro" id="IPR052516">
    <property type="entry name" value="N-heterocyclic_Hydroxylase"/>
</dbReference>
<dbReference type="Gene3D" id="3.30.365.10">
    <property type="entry name" value="Aldehyde oxidase/xanthine dehydrogenase, molybdopterin binding domain"/>
    <property type="match status" value="4"/>
</dbReference>
<dbReference type="InterPro" id="IPR008274">
    <property type="entry name" value="AldOxase/xan_DH_MoCoBD1"/>
</dbReference>
<proteinExistence type="predicted"/>
<accession>A0A381RUN5</accession>
<dbReference type="PANTHER" id="PTHR47495">
    <property type="entry name" value="ALDEHYDE DEHYDROGENASE"/>
    <property type="match status" value="1"/>
</dbReference>
<sequence length="698" mass="75274">VVLSGSVAAGVQFGLPYLRRRAFDFLSEGGPPGGGVGENPTLWLELTQDNQLYLHVPKVEMGQGIHTALGQIAAEELEIPWQNVRVLQASTLIGPSDNFGTGGSASVSGLYLPLRQLAANYRLMLTTAVSETLGDSVILSEGIFRTANGSTMTLGSAAALPREWVMPKEDAPLKPKSEFLLIGKSLPRVDYRDMLTAVPRYAYDMQASAGPTYYGAAARPPMIGAAMGRVSTDTVKALPDIVDVVVTGDFAGVIAKTREAAWAAADKLNIEWELPHPIAQDELEEALNPITADAITLKKIGKVETILSRPDALRADYRTPFAATAVLEPQSSFAEMGNDEVLRVRAPTQFPNTTAKTIAKTLDIDETQVDVLPTYLGGGFGRRSITESATEAAILAYRSGFPVHVGWRREDEFLQDRFRPPTRHHLAGRVGKNGQIEAIQHLQASGDVLLANLPRVAAAVLGSDFGATRGIEPPYAIPNLELRAKRVPLPVPTASWRGLGLLANTFAIESFVDELATSINKDPLQFRLQHLTGESTKRLHRALRHVGTMSDWEHARNKGTALGIACCQDYGTVVAQVAEVEIDNNLIRVRRIWAVMDCGQVVNPNGAINQVEGNIIWGTGSALKEAITFQDGKPVASNFDRYPLLRLDEAPEVQVELLPSDLPPQGVGEPAIGPVPAAIANAVYTATGQRLRTLPLTL</sequence>
<dbReference type="InterPro" id="IPR046867">
    <property type="entry name" value="AldOxase/xan_DH_MoCoBD2"/>
</dbReference>
<evidence type="ECO:0000313" key="2">
    <source>
        <dbReference type="EMBL" id="SUZ94924.1"/>
    </source>
</evidence>
<dbReference type="Pfam" id="PF20256">
    <property type="entry name" value="MoCoBD_2"/>
    <property type="match status" value="2"/>
</dbReference>
<dbReference type="PANTHER" id="PTHR47495:SF2">
    <property type="entry name" value="ALDEHYDE DEHYDROGENASE"/>
    <property type="match status" value="1"/>
</dbReference>
<gene>
    <name evidence="2" type="ORF">METZ01_LOCUS47778</name>
</gene>
<feature type="non-terminal residue" evidence="2">
    <location>
        <position position="1"/>
    </location>
</feature>